<evidence type="ECO:0000313" key="2">
    <source>
        <dbReference type="Proteomes" id="UP000694844"/>
    </source>
</evidence>
<dbReference type="KEGG" id="cvn:111112556"/>
<dbReference type="PANTHER" id="PTHR15034:SF5">
    <property type="entry name" value="DEATH DOMAIN-CONTAINING PROTEIN CRADD"/>
    <property type="match status" value="1"/>
</dbReference>
<dbReference type="GO" id="GO:0002020">
    <property type="term" value="F:protease binding"/>
    <property type="evidence" value="ECO:0007669"/>
    <property type="project" value="InterPro"/>
</dbReference>
<dbReference type="PROSITE" id="PS50209">
    <property type="entry name" value="CARD"/>
    <property type="match status" value="1"/>
</dbReference>
<dbReference type="AlphaFoldDB" id="A0A8B8BR53"/>
<dbReference type="OrthoDB" id="6162777at2759"/>
<dbReference type="Gene3D" id="2.30.31.10">
    <property type="entry name" value="Transcriptional Coactivator Pc4, Chain A"/>
    <property type="match status" value="2"/>
</dbReference>
<dbReference type="InterPro" id="IPR037939">
    <property type="entry name" value="CRADD"/>
</dbReference>
<reference evidence="3" key="1">
    <citation type="submission" date="2025-08" db="UniProtKB">
        <authorList>
            <consortium name="RefSeq"/>
        </authorList>
    </citation>
    <scope>IDENTIFICATION</scope>
    <source>
        <tissue evidence="3">Whole sample</tissue>
    </source>
</reference>
<dbReference type="Gene3D" id="1.10.533.10">
    <property type="entry name" value="Death Domain, Fas"/>
    <property type="match status" value="1"/>
</dbReference>
<name>A0A8B8BR53_CRAVI</name>
<dbReference type="SUPFAM" id="SSF47986">
    <property type="entry name" value="DEATH domain"/>
    <property type="match status" value="1"/>
</dbReference>
<dbReference type="PANTHER" id="PTHR15034">
    <property type="entry name" value="DEATH DOMAIN-CONTAINING PROTEIN CRADD"/>
    <property type="match status" value="1"/>
</dbReference>
<dbReference type="SUPFAM" id="SSF54447">
    <property type="entry name" value="ssDNA-binding transcriptional regulator domain"/>
    <property type="match status" value="2"/>
</dbReference>
<protein>
    <submittedName>
        <fullName evidence="3">Uncharacterized protein LOC111112556</fullName>
    </submittedName>
</protein>
<dbReference type="Pfam" id="PF00619">
    <property type="entry name" value="CARD"/>
    <property type="match status" value="1"/>
</dbReference>
<dbReference type="GeneID" id="111112556"/>
<dbReference type="GO" id="GO:0070513">
    <property type="term" value="F:death domain binding"/>
    <property type="evidence" value="ECO:0007669"/>
    <property type="project" value="InterPro"/>
</dbReference>
<evidence type="ECO:0000313" key="3">
    <source>
        <dbReference type="RefSeq" id="XP_022305790.1"/>
    </source>
</evidence>
<dbReference type="Proteomes" id="UP000694844">
    <property type="component" value="Chromosome 9"/>
</dbReference>
<dbReference type="SMART" id="SM00114">
    <property type="entry name" value="CARD"/>
    <property type="match status" value="1"/>
</dbReference>
<gene>
    <name evidence="3" type="primary">LOC111112556</name>
</gene>
<organism evidence="2 3">
    <name type="scientific">Crassostrea virginica</name>
    <name type="common">Eastern oyster</name>
    <dbReference type="NCBI Taxonomy" id="6565"/>
    <lineage>
        <taxon>Eukaryota</taxon>
        <taxon>Metazoa</taxon>
        <taxon>Spiralia</taxon>
        <taxon>Lophotrochozoa</taxon>
        <taxon>Mollusca</taxon>
        <taxon>Bivalvia</taxon>
        <taxon>Autobranchia</taxon>
        <taxon>Pteriomorphia</taxon>
        <taxon>Ostreida</taxon>
        <taxon>Ostreoidea</taxon>
        <taxon>Ostreidae</taxon>
        <taxon>Crassostrea</taxon>
    </lineage>
</organism>
<dbReference type="InterPro" id="IPR003173">
    <property type="entry name" value="PC4_C"/>
</dbReference>
<sequence>MEPTHQNLIRSNYTTLVKKMSAVPVAGFLYASNIITDEMKQQIEVEKTSYDKNRKLISIILRRGPSAFQGLTRALLKANQRELSNLLIAKDDEDVTKTDYEKKLALARSLVVCTKEREAPESQPRKQIDQEKSPEPRCRISLDDFNDIFLTVMPYKDVIYIHIRHFTENNGRFTPTKKGVTFPMDRWLRFESLLPEIQKYLNNIGNGEREEMQWHVGGGVYISLTPGFQTVDIRHYWKPEDAPEPVPTKKGVTLNHKKFTRLLEVVEQMHQHVPELKDVELCMLSESHQNQLGMLNCPECTPFGYDPLNVSMECNAGDLQDVETLNI</sequence>
<dbReference type="InterPro" id="IPR011029">
    <property type="entry name" value="DEATH-like_dom_sf"/>
</dbReference>
<dbReference type="RefSeq" id="XP_022305790.1">
    <property type="nucleotide sequence ID" value="XM_022450082.1"/>
</dbReference>
<dbReference type="GO" id="GO:0006355">
    <property type="term" value="P:regulation of DNA-templated transcription"/>
    <property type="evidence" value="ECO:0007669"/>
    <property type="project" value="InterPro"/>
</dbReference>
<feature type="domain" description="CARD" evidence="1">
    <location>
        <begin position="1"/>
        <end position="90"/>
    </location>
</feature>
<dbReference type="InterPro" id="IPR009044">
    <property type="entry name" value="ssDNA-bd_transcriptional_reg"/>
</dbReference>
<evidence type="ECO:0000259" key="1">
    <source>
        <dbReference type="PROSITE" id="PS50209"/>
    </source>
</evidence>
<dbReference type="CDD" id="cd01671">
    <property type="entry name" value="CARD"/>
    <property type="match status" value="1"/>
</dbReference>
<proteinExistence type="predicted"/>
<accession>A0A8B8BR53</accession>
<dbReference type="Pfam" id="PF02229">
    <property type="entry name" value="PC4"/>
    <property type="match status" value="1"/>
</dbReference>
<dbReference type="GO" id="GO:0042981">
    <property type="term" value="P:regulation of apoptotic process"/>
    <property type="evidence" value="ECO:0007669"/>
    <property type="project" value="InterPro"/>
</dbReference>
<dbReference type="InterPro" id="IPR001315">
    <property type="entry name" value="CARD"/>
</dbReference>
<dbReference type="GO" id="GO:0003677">
    <property type="term" value="F:DNA binding"/>
    <property type="evidence" value="ECO:0007669"/>
    <property type="project" value="InterPro"/>
</dbReference>
<keyword evidence="2" id="KW-1185">Reference proteome</keyword>